<dbReference type="EMBL" id="JACHNF010000001">
    <property type="protein sequence ID" value="MBB5979424.1"/>
    <property type="molecule type" value="Genomic_DNA"/>
</dbReference>
<sequence>MPKALVIGAGVAGPAVATLLTRSGWEAPVFEARSEPDPFAGLFLNIAVNGRRVLSTLGLEERLLSDAHPAPNMVMWSGRGKQLGVVPNGPAERPADGGVVVRRSWLHEVIRDGAEQEGVKLTYGRRLAEVHQHVGGVTARFTDGTEEEGDVIIGADGIGSAVRKYVAPDVVPTFTGLLGSGGFAHVPGLEPTPGIQHFVFGARSFFGYLVREDGTVFWFANLTADAPPADRSGLIGSGATSDDWLARLRDLHSDDPAPVPQILAATKGPVTVYPIFRLPRVQPWWHDRAVLVGDAVHATSPSAGQGASMALEDAVVLANHLSEPKRDFQAYEDARRDRAEKLVAYAAGIDKQKRVSKSRLSVAIRDLMLPIFLRKAGADHRNDWIFDYDVPFRGGRA</sequence>
<dbReference type="Pfam" id="PF01494">
    <property type="entry name" value="FAD_binding_3"/>
    <property type="match status" value="1"/>
</dbReference>
<dbReference type="PANTHER" id="PTHR13789">
    <property type="entry name" value="MONOOXYGENASE"/>
    <property type="match status" value="1"/>
</dbReference>
<dbReference type="AlphaFoldDB" id="A0A841DJV9"/>
<name>A0A841DJV9_9ACTN</name>
<dbReference type="SUPFAM" id="SSF51905">
    <property type="entry name" value="FAD/NAD(P)-binding domain"/>
    <property type="match status" value="1"/>
</dbReference>
<evidence type="ECO:0000259" key="3">
    <source>
        <dbReference type="Pfam" id="PF01494"/>
    </source>
</evidence>
<evidence type="ECO:0000256" key="2">
    <source>
        <dbReference type="ARBA" id="ARBA00023033"/>
    </source>
</evidence>
<dbReference type="GO" id="GO:0071949">
    <property type="term" value="F:FAD binding"/>
    <property type="evidence" value="ECO:0007669"/>
    <property type="project" value="InterPro"/>
</dbReference>
<reference evidence="4 5" key="1">
    <citation type="submission" date="2020-08" db="EMBL/GenBank/DDBJ databases">
        <title>Sequencing the genomes of 1000 actinobacteria strains.</title>
        <authorList>
            <person name="Klenk H.-P."/>
        </authorList>
    </citation>
    <scope>NUCLEOTIDE SEQUENCE [LARGE SCALE GENOMIC DNA]</scope>
    <source>
        <strain evidence="4 5">DSM 17294</strain>
    </source>
</reference>
<proteinExistence type="predicted"/>
<comment type="caution">
    <text evidence="4">The sequence shown here is derived from an EMBL/GenBank/DDBJ whole genome shotgun (WGS) entry which is preliminary data.</text>
</comment>
<gene>
    <name evidence="4" type="ORF">HDA44_002765</name>
</gene>
<accession>A0A841DJV9</accession>
<dbReference type="InterPro" id="IPR002938">
    <property type="entry name" value="FAD-bd"/>
</dbReference>
<dbReference type="Proteomes" id="UP000558997">
    <property type="component" value="Unassembled WGS sequence"/>
</dbReference>
<evidence type="ECO:0000313" key="4">
    <source>
        <dbReference type="EMBL" id="MBB5979424.1"/>
    </source>
</evidence>
<feature type="domain" description="FAD-binding" evidence="3">
    <location>
        <begin position="4"/>
        <end position="344"/>
    </location>
</feature>
<organism evidence="4 5">
    <name type="scientific">Kribbella solani</name>
    <dbReference type="NCBI Taxonomy" id="236067"/>
    <lineage>
        <taxon>Bacteria</taxon>
        <taxon>Bacillati</taxon>
        <taxon>Actinomycetota</taxon>
        <taxon>Actinomycetes</taxon>
        <taxon>Propionibacteriales</taxon>
        <taxon>Kribbellaceae</taxon>
        <taxon>Kribbella</taxon>
    </lineage>
</organism>
<dbReference type="Gene3D" id="3.50.50.60">
    <property type="entry name" value="FAD/NAD(P)-binding domain"/>
    <property type="match status" value="1"/>
</dbReference>
<protein>
    <submittedName>
        <fullName evidence="4">2-polyprenyl-6-methoxyphenol hydroxylase-like FAD-dependent oxidoreductase</fullName>
    </submittedName>
</protein>
<dbReference type="InterPro" id="IPR036188">
    <property type="entry name" value="FAD/NAD-bd_sf"/>
</dbReference>
<dbReference type="PANTHER" id="PTHR13789:SF309">
    <property type="entry name" value="PUTATIVE (AFU_ORTHOLOGUE AFUA_6G14510)-RELATED"/>
    <property type="match status" value="1"/>
</dbReference>
<dbReference type="RefSeq" id="WP_184834404.1">
    <property type="nucleotide sequence ID" value="NZ_BAAAVN010000001.1"/>
</dbReference>
<evidence type="ECO:0000313" key="5">
    <source>
        <dbReference type="Proteomes" id="UP000558997"/>
    </source>
</evidence>
<dbReference type="InterPro" id="IPR050493">
    <property type="entry name" value="FAD-dep_Monooxygenase_BioMet"/>
</dbReference>
<evidence type="ECO:0000256" key="1">
    <source>
        <dbReference type="ARBA" id="ARBA00023002"/>
    </source>
</evidence>
<keyword evidence="1" id="KW-0560">Oxidoreductase</keyword>
<keyword evidence="5" id="KW-1185">Reference proteome</keyword>
<dbReference type="PRINTS" id="PR00420">
    <property type="entry name" value="RNGMNOXGNASE"/>
</dbReference>
<keyword evidence="2" id="KW-0503">Monooxygenase</keyword>
<dbReference type="GO" id="GO:0004497">
    <property type="term" value="F:monooxygenase activity"/>
    <property type="evidence" value="ECO:0007669"/>
    <property type="project" value="UniProtKB-KW"/>
</dbReference>